<dbReference type="GO" id="GO:0005886">
    <property type="term" value="C:plasma membrane"/>
    <property type="evidence" value="ECO:0007669"/>
    <property type="project" value="UniProtKB-SubCell"/>
</dbReference>
<dbReference type="InterPro" id="IPR003018">
    <property type="entry name" value="GAF"/>
</dbReference>
<dbReference type="PROSITE" id="PS50109">
    <property type="entry name" value="HIS_KIN"/>
    <property type="match status" value="1"/>
</dbReference>
<dbReference type="SMART" id="SM00304">
    <property type="entry name" value="HAMP"/>
    <property type="match status" value="1"/>
</dbReference>
<comment type="caution">
    <text evidence="25">The sequence shown here is derived from an EMBL/GenBank/DDBJ whole genome shotgun (WGS) entry which is preliminary data.</text>
</comment>
<gene>
    <name evidence="25" type="ORF">CA260_05190</name>
</gene>
<keyword evidence="11 18" id="KW-1133">Transmembrane helix</keyword>
<dbReference type="Gene3D" id="3.30.565.10">
    <property type="entry name" value="Histidine kinase-like ATPase, C-terminal domain"/>
    <property type="match status" value="1"/>
</dbReference>
<dbReference type="CDD" id="cd00088">
    <property type="entry name" value="HPT"/>
    <property type="match status" value="1"/>
</dbReference>
<evidence type="ECO:0000256" key="2">
    <source>
        <dbReference type="ARBA" id="ARBA00004429"/>
    </source>
</evidence>
<dbReference type="SUPFAM" id="SSF47384">
    <property type="entry name" value="Homodimeric domain of signal transducing histidine kinase"/>
    <property type="match status" value="1"/>
</dbReference>
<evidence type="ECO:0000256" key="15">
    <source>
        <dbReference type="ARBA" id="ARBA00068150"/>
    </source>
</evidence>
<evidence type="ECO:0000256" key="5">
    <source>
        <dbReference type="ARBA" id="ARBA00022553"/>
    </source>
</evidence>
<dbReference type="Pfam" id="PF12729">
    <property type="entry name" value="4HB_MCP_1"/>
    <property type="match status" value="1"/>
</dbReference>
<dbReference type="PROSITE" id="PS50894">
    <property type="entry name" value="HPT"/>
    <property type="match status" value="1"/>
</dbReference>
<dbReference type="Proteomes" id="UP000248926">
    <property type="component" value="Unassembled WGS sequence"/>
</dbReference>
<evidence type="ECO:0000313" key="25">
    <source>
        <dbReference type="EMBL" id="RAO77282.1"/>
    </source>
</evidence>
<evidence type="ECO:0000259" key="20">
    <source>
        <dbReference type="PROSITE" id="PS50110"/>
    </source>
</evidence>
<feature type="domain" description="PAS" evidence="21">
    <location>
        <begin position="476"/>
        <end position="520"/>
    </location>
</feature>
<dbReference type="Gene3D" id="3.30.450.20">
    <property type="entry name" value="PAS domain"/>
    <property type="match status" value="2"/>
</dbReference>
<dbReference type="SMART" id="SM00387">
    <property type="entry name" value="HATPase_c"/>
    <property type="match status" value="1"/>
</dbReference>
<keyword evidence="5 17" id="KW-0597">Phosphoprotein</keyword>
<dbReference type="InterPro" id="IPR036890">
    <property type="entry name" value="HATPase_C_sf"/>
</dbReference>
<dbReference type="InterPro" id="IPR004358">
    <property type="entry name" value="Sig_transdc_His_kin-like_C"/>
</dbReference>
<comment type="catalytic activity">
    <reaction evidence="1">
        <text>ATP + protein L-histidine = ADP + protein N-phospho-L-histidine.</text>
        <dbReference type="EC" id="2.7.13.3"/>
    </reaction>
</comment>
<evidence type="ECO:0000256" key="18">
    <source>
        <dbReference type="SAM" id="Phobius"/>
    </source>
</evidence>
<dbReference type="InterPro" id="IPR008207">
    <property type="entry name" value="Sig_transdc_His_kin_Hpt_dom"/>
</dbReference>
<dbReference type="InterPro" id="IPR036641">
    <property type="entry name" value="HPT_dom_sf"/>
</dbReference>
<feature type="domain" description="HPt" evidence="24">
    <location>
        <begin position="1289"/>
        <end position="1383"/>
    </location>
</feature>
<dbReference type="InterPro" id="IPR003660">
    <property type="entry name" value="HAMP_dom"/>
</dbReference>
<dbReference type="Pfam" id="PF00672">
    <property type="entry name" value="HAMP"/>
    <property type="match status" value="1"/>
</dbReference>
<evidence type="ECO:0000259" key="19">
    <source>
        <dbReference type="PROSITE" id="PS50109"/>
    </source>
</evidence>
<evidence type="ECO:0000256" key="16">
    <source>
        <dbReference type="PROSITE-ProRule" id="PRU00110"/>
    </source>
</evidence>
<feature type="transmembrane region" description="Helical" evidence="18">
    <location>
        <begin position="20"/>
        <end position="39"/>
    </location>
</feature>
<comment type="subcellular location">
    <subcellularLocation>
        <location evidence="2">Cell inner membrane</location>
        <topology evidence="2">Multi-pass membrane protein</topology>
    </subcellularLocation>
</comment>
<dbReference type="RefSeq" id="WP_172461723.1">
    <property type="nucleotide sequence ID" value="NZ_NFZS01000001.1"/>
</dbReference>
<protein>
    <recommendedName>
        <fullName evidence="15">Sensory/regulatory protein RpfC</fullName>
        <ecNumber evidence="3">2.7.13.3</ecNumber>
    </recommendedName>
</protein>
<dbReference type="Pfam" id="PF13426">
    <property type="entry name" value="PAS_9"/>
    <property type="match status" value="2"/>
</dbReference>
<dbReference type="InterPro" id="IPR035965">
    <property type="entry name" value="PAS-like_dom_sf"/>
</dbReference>
<dbReference type="SUPFAM" id="SSF52172">
    <property type="entry name" value="CheY-like"/>
    <property type="match status" value="2"/>
</dbReference>
<dbReference type="SMART" id="SM00448">
    <property type="entry name" value="REC"/>
    <property type="match status" value="2"/>
</dbReference>
<dbReference type="Gene3D" id="1.10.287.130">
    <property type="match status" value="1"/>
</dbReference>
<dbReference type="SUPFAM" id="SSF55781">
    <property type="entry name" value="GAF domain-like"/>
    <property type="match status" value="1"/>
</dbReference>
<feature type="modified residue" description="4-aspartylphosphate" evidence="17">
    <location>
        <position position="1183"/>
    </location>
</feature>
<dbReference type="PROSITE" id="PS50112">
    <property type="entry name" value="PAS"/>
    <property type="match status" value="1"/>
</dbReference>
<dbReference type="Gene3D" id="1.20.120.160">
    <property type="entry name" value="HPT domain"/>
    <property type="match status" value="1"/>
</dbReference>
<evidence type="ECO:0000259" key="22">
    <source>
        <dbReference type="PROSITE" id="PS50113"/>
    </source>
</evidence>
<dbReference type="SUPFAM" id="SSF47226">
    <property type="entry name" value="Histidine-containing phosphotransfer domain, HPT domain"/>
    <property type="match status" value="1"/>
</dbReference>
<dbReference type="Gene3D" id="3.40.50.2300">
    <property type="match status" value="2"/>
</dbReference>
<reference evidence="25 26" key="1">
    <citation type="journal article" date="2018" name="Genet. Mol. Biol.">
        <title>The genome sequence of Dyella jiangningensis FCAV SCS01 from a lignocellulose-decomposing microbial consortium metagenome reveals potential for biotechnological applications.</title>
        <authorList>
            <person name="Desiderato J.G."/>
            <person name="Alvarenga D.O."/>
            <person name="Constancio M.T.L."/>
            <person name="Alves L.M.C."/>
            <person name="Varani A.M."/>
        </authorList>
    </citation>
    <scope>NUCLEOTIDE SEQUENCE [LARGE SCALE GENOMIC DNA]</scope>
    <source>
        <strain evidence="25 26">FCAV SCS01</strain>
    </source>
</reference>
<keyword evidence="9" id="KW-0418">Kinase</keyword>
<evidence type="ECO:0000256" key="7">
    <source>
        <dbReference type="ARBA" id="ARBA00022692"/>
    </source>
</evidence>
<dbReference type="EMBL" id="NFZS01000001">
    <property type="protein sequence ID" value="RAO77282.1"/>
    <property type="molecule type" value="Genomic_DNA"/>
</dbReference>
<dbReference type="Gene3D" id="6.10.340.10">
    <property type="match status" value="1"/>
</dbReference>
<dbReference type="GO" id="GO:0000155">
    <property type="term" value="F:phosphorelay sensor kinase activity"/>
    <property type="evidence" value="ECO:0007669"/>
    <property type="project" value="InterPro"/>
</dbReference>
<evidence type="ECO:0000256" key="17">
    <source>
        <dbReference type="PROSITE-ProRule" id="PRU00169"/>
    </source>
</evidence>
<dbReference type="SMART" id="SM00388">
    <property type="entry name" value="HisKA"/>
    <property type="match status" value="1"/>
</dbReference>
<keyword evidence="7 18" id="KW-0812">Transmembrane</keyword>
<dbReference type="InterPro" id="IPR001789">
    <property type="entry name" value="Sig_transdc_resp-reg_receiver"/>
</dbReference>
<feature type="transmembrane region" description="Helical" evidence="18">
    <location>
        <begin position="204"/>
        <end position="223"/>
    </location>
</feature>
<evidence type="ECO:0000256" key="4">
    <source>
        <dbReference type="ARBA" id="ARBA00022475"/>
    </source>
</evidence>
<dbReference type="SUPFAM" id="SSF158472">
    <property type="entry name" value="HAMP domain-like"/>
    <property type="match status" value="1"/>
</dbReference>
<evidence type="ECO:0000256" key="9">
    <source>
        <dbReference type="ARBA" id="ARBA00022777"/>
    </source>
</evidence>
<sequence>MNAVLERLERLPLRLRLQLGFGGILLLAVLIGSLGISVLKEQRDQISRLYEKDMLGLAHIAAARTAQADVGQNLRQAVLVGPGEAQQEALQQIADAATQTRQEIELARPHVFRDESLRNLALFDVAFTDYRSQVQQIVATLREPAEPGRADPNARAAALLTSSEFRRSDTAVKTTLASLAEAKQKGATDEVHEVSTRFLHMVQITLWLLAISVGIGIVFGSMISRSIRRPADGLRRALDALSAGDLDVDVPYTDYPNEAGDLARAIVTLRDEARQVAGQRWVKTHVASISREMRATTGADELARQFLSTIAPLLRIGHGTLYVYDEEARLLRLAGHYAAEQAPPTLRLGEGLAGQCAVDRLAITLAQPPAGYLQVSSSLGEKAPSDILVLPVQRNERLFGVIELASLSPFDASRRELMNELMPILAANMEILERTASTHKLLEESRRQAEVTARQAVSLKAQTVELETKQRTIEAARAWYLGIIESAPDGMMIVDDEGRIVLANPKLEAIFGYGTGELIGAGVEQLVPAASVAQHAGLRHQFLGEGISRKMGAGNVDLHGVRKDGSELSVEIGLSFLPELDGQGTCVCASVRDVSERRMMETALLRSEERLQYILDRSPISIGVSTGGRIRFTNPKYVETFGMETGGDVMRLYVDPAERERLGERLAAGEPISGIEIQMYDRDRRPRDIVASYLPITWDGESGMLGWFIDITERKAAQDAVVRAKEVAEEATRAKSDFLANMSHEIRTPMNAIIGMSHLALQTDLNAKQRNYVEKVHRSAESLLGIINDILDFSKIEAGQLHMEQVPFRLDDVMDHVASIVGLKAEEKGLELLFQTAPDLPTALIGDPLRLGQVLLNLGNNAAKFTEHGAIVIGAEPVASDGDEVELHFWVRDSGIGMTEEQRSRIFQSFVQGDSSITRRYGGTGLGLAISRTLVKRMHGDIWVESEPGKGSTFHFKARLGVQPGAPSQAVLLADTFQGVRVLVVDDNEVAREVLSGMVRGMGLEADIACDGEEALRLFDWAQRHRRPYQLVLMDWKMPGMDGIETVSRLHARGEGGPVTAVVMVTAYSRDEALSEAQLRQVKLGQVLTKPVTASSLMDAFAQALGRSIQVVRHTDRQRHRHDDAKARLAGCRILLVEDNALNRELALELLQSAGIDVVVACNGREAVETLAAEPRFHGVLMDCQMPVMDGYTAAHDIRERLGMKRLPIIAMTADAMAGDREKALASGMNDHIPKPLDVDGMFATMARWIKPRLVTDDGPVVADRGSPEGFPALPGIDTQAGLRMCGDIPSLYRRMLRMFRSNYAEFDRLFREAEHDDDPGAACRLAHSLRGSAGNIAARDVATAAGELEQACRNPASGEDIERSLAAVLQALRPVMDGLSAWDTEFSG</sequence>
<keyword evidence="6" id="KW-0808">Transferase</keyword>
<dbReference type="FunFam" id="3.30.565.10:FF:000010">
    <property type="entry name" value="Sensor histidine kinase RcsC"/>
    <property type="match status" value="1"/>
</dbReference>
<dbReference type="CDD" id="cd00130">
    <property type="entry name" value="PAS"/>
    <property type="match status" value="1"/>
</dbReference>
<dbReference type="Gene3D" id="3.30.450.40">
    <property type="match status" value="1"/>
</dbReference>
<dbReference type="Pfam" id="PF00512">
    <property type="entry name" value="HisKA"/>
    <property type="match status" value="1"/>
</dbReference>
<dbReference type="InterPro" id="IPR000700">
    <property type="entry name" value="PAS-assoc_C"/>
</dbReference>
<feature type="domain" description="PAC" evidence="22">
    <location>
        <begin position="554"/>
        <end position="606"/>
    </location>
</feature>
<evidence type="ECO:0000256" key="1">
    <source>
        <dbReference type="ARBA" id="ARBA00000085"/>
    </source>
</evidence>
<dbReference type="SMART" id="SM00073">
    <property type="entry name" value="HPT"/>
    <property type="match status" value="1"/>
</dbReference>
<dbReference type="SUPFAM" id="SSF55785">
    <property type="entry name" value="PYP-like sensor domain (PAS domain)"/>
    <property type="match status" value="2"/>
</dbReference>
<proteinExistence type="predicted"/>
<accession>A0A328P8Z1</accession>
<feature type="domain" description="Response regulatory" evidence="20">
    <location>
        <begin position="1133"/>
        <end position="1250"/>
    </location>
</feature>
<keyword evidence="4" id="KW-1003">Cell membrane</keyword>
<feature type="domain" description="Response regulatory" evidence="20">
    <location>
        <begin position="981"/>
        <end position="1105"/>
    </location>
</feature>
<evidence type="ECO:0000256" key="14">
    <source>
        <dbReference type="ARBA" id="ARBA00064003"/>
    </source>
</evidence>
<dbReference type="CDD" id="cd17546">
    <property type="entry name" value="REC_hyHK_CKI1_RcsC-like"/>
    <property type="match status" value="2"/>
</dbReference>
<dbReference type="InterPro" id="IPR001610">
    <property type="entry name" value="PAC"/>
</dbReference>
<dbReference type="PROSITE" id="PS50885">
    <property type="entry name" value="HAMP"/>
    <property type="match status" value="1"/>
</dbReference>
<dbReference type="Pfam" id="PF13185">
    <property type="entry name" value="GAF_2"/>
    <property type="match status" value="1"/>
</dbReference>
<dbReference type="InterPro" id="IPR024478">
    <property type="entry name" value="HlyB_4HB_MCP"/>
</dbReference>
<keyword evidence="13 18" id="KW-0472">Membrane</keyword>
<comment type="subunit">
    <text evidence="14">At low DSF concentrations, interacts with RpfF.</text>
</comment>
<organism evidence="25 26">
    <name type="scientific">Dyella jiangningensis</name>
    <dbReference type="NCBI Taxonomy" id="1379159"/>
    <lineage>
        <taxon>Bacteria</taxon>
        <taxon>Pseudomonadati</taxon>
        <taxon>Pseudomonadota</taxon>
        <taxon>Gammaproteobacteria</taxon>
        <taxon>Lysobacterales</taxon>
        <taxon>Rhodanobacteraceae</taxon>
        <taxon>Dyella</taxon>
    </lineage>
</organism>
<dbReference type="InterPro" id="IPR003661">
    <property type="entry name" value="HisK_dim/P_dom"/>
</dbReference>
<evidence type="ECO:0000259" key="24">
    <source>
        <dbReference type="PROSITE" id="PS50894"/>
    </source>
</evidence>
<evidence type="ECO:0000256" key="10">
    <source>
        <dbReference type="ARBA" id="ARBA00022840"/>
    </source>
</evidence>
<feature type="modified residue" description="Phosphohistidine" evidence="16">
    <location>
        <position position="1328"/>
    </location>
</feature>
<name>A0A328P8Z1_9GAMM</name>
<keyword evidence="26" id="KW-1185">Reference proteome</keyword>
<evidence type="ECO:0000256" key="13">
    <source>
        <dbReference type="ARBA" id="ARBA00023136"/>
    </source>
</evidence>
<dbReference type="Pfam" id="PF00072">
    <property type="entry name" value="Response_reg"/>
    <property type="match status" value="2"/>
</dbReference>
<dbReference type="InterPro" id="IPR003594">
    <property type="entry name" value="HATPase_dom"/>
</dbReference>
<dbReference type="PANTHER" id="PTHR45339">
    <property type="entry name" value="HYBRID SIGNAL TRANSDUCTION HISTIDINE KINASE J"/>
    <property type="match status" value="1"/>
</dbReference>
<dbReference type="PANTHER" id="PTHR45339:SF1">
    <property type="entry name" value="HYBRID SIGNAL TRANSDUCTION HISTIDINE KINASE J"/>
    <property type="match status" value="1"/>
</dbReference>
<keyword evidence="10" id="KW-0067">ATP-binding</keyword>
<dbReference type="Pfam" id="PF01627">
    <property type="entry name" value="Hpt"/>
    <property type="match status" value="1"/>
</dbReference>
<dbReference type="InterPro" id="IPR029016">
    <property type="entry name" value="GAF-like_dom_sf"/>
</dbReference>
<dbReference type="EC" id="2.7.13.3" evidence="3"/>
<feature type="domain" description="Histidine kinase" evidence="19">
    <location>
        <begin position="741"/>
        <end position="962"/>
    </location>
</feature>
<dbReference type="SMART" id="SM00086">
    <property type="entry name" value="PAC"/>
    <property type="match status" value="2"/>
</dbReference>
<evidence type="ECO:0000259" key="21">
    <source>
        <dbReference type="PROSITE" id="PS50112"/>
    </source>
</evidence>
<dbReference type="InterPro" id="IPR036097">
    <property type="entry name" value="HisK_dim/P_sf"/>
</dbReference>
<evidence type="ECO:0000256" key="3">
    <source>
        <dbReference type="ARBA" id="ARBA00012438"/>
    </source>
</evidence>
<dbReference type="PROSITE" id="PS50113">
    <property type="entry name" value="PAC"/>
    <property type="match status" value="1"/>
</dbReference>
<dbReference type="CDD" id="cd00082">
    <property type="entry name" value="HisKA"/>
    <property type="match status" value="1"/>
</dbReference>
<feature type="modified residue" description="4-aspartylphosphate" evidence="17">
    <location>
        <position position="1035"/>
    </location>
</feature>
<dbReference type="SMART" id="SM00091">
    <property type="entry name" value="PAS"/>
    <property type="match status" value="2"/>
</dbReference>
<dbReference type="SUPFAM" id="SSF55874">
    <property type="entry name" value="ATPase domain of HSP90 chaperone/DNA topoisomerase II/histidine kinase"/>
    <property type="match status" value="1"/>
</dbReference>
<dbReference type="InterPro" id="IPR000014">
    <property type="entry name" value="PAS"/>
</dbReference>
<evidence type="ECO:0000256" key="12">
    <source>
        <dbReference type="ARBA" id="ARBA00023012"/>
    </source>
</evidence>
<dbReference type="Pfam" id="PF02518">
    <property type="entry name" value="HATPase_c"/>
    <property type="match status" value="1"/>
</dbReference>
<evidence type="ECO:0000259" key="23">
    <source>
        <dbReference type="PROSITE" id="PS50885"/>
    </source>
</evidence>
<dbReference type="FunFam" id="1.10.287.130:FF:000002">
    <property type="entry name" value="Two-component osmosensing histidine kinase"/>
    <property type="match status" value="1"/>
</dbReference>
<dbReference type="PRINTS" id="PR00344">
    <property type="entry name" value="BCTRLSENSOR"/>
</dbReference>
<dbReference type="NCBIfam" id="TIGR00229">
    <property type="entry name" value="sensory_box"/>
    <property type="match status" value="2"/>
</dbReference>
<evidence type="ECO:0000256" key="6">
    <source>
        <dbReference type="ARBA" id="ARBA00022679"/>
    </source>
</evidence>
<dbReference type="InterPro" id="IPR005467">
    <property type="entry name" value="His_kinase_dom"/>
</dbReference>
<evidence type="ECO:0000313" key="26">
    <source>
        <dbReference type="Proteomes" id="UP000248926"/>
    </source>
</evidence>
<keyword evidence="8" id="KW-0547">Nucleotide-binding</keyword>
<dbReference type="GO" id="GO:0005524">
    <property type="term" value="F:ATP binding"/>
    <property type="evidence" value="ECO:0007669"/>
    <property type="project" value="UniProtKB-KW"/>
</dbReference>
<keyword evidence="12" id="KW-0902">Two-component regulatory system</keyword>
<evidence type="ECO:0000256" key="11">
    <source>
        <dbReference type="ARBA" id="ARBA00022989"/>
    </source>
</evidence>
<feature type="domain" description="HAMP" evidence="23">
    <location>
        <begin position="225"/>
        <end position="278"/>
    </location>
</feature>
<dbReference type="InterPro" id="IPR011006">
    <property type="entry name" value="CheY-like_superfamily"/>
</dbReference>
<dbReference type="PROSITE" id="PS50110">
    <property type="entry name" value="RESPONSE_REGULATORY"/>
    <property type="match status" value="2"/>
</dbReference>
<evidence type="ECO:0000256" key="8">
    <source>
        <dbReference type="ARBA" id="ARBA00022741"/>
    </source>
</evidence>
<dbReference type="CDD" id="cd16922">
    <property type="entry name" value="HATPase_EvgS-ArcB-TorS-like"/>
    <property type="match status" value="1"/>
</dbReference>